<dbReference type="SUPFAM" id="SSF53850">
    <property type="entry name" value="Periplasmic binding protein-like II"/>
    <property type="match status" value="1"/>
</dbReference>
<dbReference type="Gene3D" id="1.10.10.10">
    <property type="entry name" value="Winged helix-like DNA-binding domain superfamily/Winged helix DNA-binding domain"/>
    <property type="match status" value="1"/>
</dbReference>
<dbReference type="Pfam" id="PF03466">
    <property type="entry name" value="LysR_substrate"/>
    <property type="match status" value="1"/>
</dbReference>
<reference evidence="7" key="1">
    <citation type="submission" date="2023-07" db="EMBL/GenBank/DDBJ databases">
        <title>30 novel species of actinomycetes from the DSMZ collection.</title>
        <authorList>
            <person name="Nouioui I."/>
        </authorList>
    </citation>
    <scope>NUCLEOTIDE SEQUENCE [LARGE SCALE GENOMIC DNA]</scope>
    <source>
        <strain evidence="7">DSM 44917</strain>
    </source>
</reference>
<protein>
    <submittedName>
        <fullName evidence="6">LysR family transcriptional regulator</fullName>
    </submittedName>
</protein>
<accession>A0ABU2L4I3</accession>
<evidence type="ECO:0000256" key="3">
    <source>
        <dbReference type="ARBA" id="ARBA00023125"/>
    </source>
</evidence>
<dbReference type="InterPro" id="IPR005119">
    <property type="entry name" value="LysR_subst-bd"/>
</dbReference>
<dbReference type="PRINTS" id="PR00039">
    <property type="entry name" value="HTHLYSR"/>
</dbReference>
<dbReference type="InterPro" id="IPR000847">
    <property type="entry name" value="LysR_HTH_N"/>
</dbReference>
<dbReference type="CDD" id="cd05466">
    <property type="entry name" value="PBP2_LTTR_substrate"/>
    <property type="match status" value="1"/>
</dbReference>
<evidence type="ECO:0000256" key="2">
    <source>
        <dbReference type="ARBA" id="ARBA00023015"/>
    </source>
</evidence>
<evidence type="ECO:0000259" key="5">
    <source>
        <dbReference type="PROSITE" id="PS50931"/>
    </source>
</evidence>
<dbReference type="PANTHER" id="PTHR30126">
    <property type="entry name" value="HTH-TYPE TRANSCRIPTIONAL REGULATOR"/>
    <property type="match status" value="1"/>
</dbReference>
<feature type="domain" description="HTH lysR-type" evidence="5">
    <location>
        <begin position="2"/>
        <end position="59"/>
    </location>
</feature>
<gene>
    <name evidence="6" type="ORF">RM780_05785</name>
</gene>
<evidence type="ECO:0000313" key="7">
    <source>
        <dbReference type="Proteomes" id="UP001183388"/>
    </source>
</evidence>
<keyword evidence="2" id="KW-0805">Transcription regulation</keyword>
<organism evidence="6 7">
    <name type="scientific">Streptomyces boetiae</name>
    <dbReference type="NCBI Taxonomy" id="3075541"/>
    <lineage>
        <taxon>Bacteria</taxon>
        <taxon>Bacillati</taxon>
        <taxon>Actinomycetota</taxon>
        <taxon>Actinomycetes</taxon>
        <taxon>Kitasatosporales</taxon>
        <taxon>Streptomycetaceae</taxon>
        <taxon>Streptomyces</taxon>
    </lineage>
</organism>
<keyword evidence="4" id="KW-0804">Transcription</keyword>
<comment type="similarity">
    <text evidence="1">Belongs to the LysR transcriptional regulatory family.</text>
</comment>
<dbReference type="Proteomes" id="UP001183388">
    <property type="component" value="Unassembled WGS sequence"/>
</dbReference>
<dbReference type="PANTHER" id="PTHR30126:SF39">
    <property type="entry name" value="HTH-TYPE TRANSCRIPTIONAL REGULATOR CYSL"/>
    <property type="match status" value="1"/>
</dbReference>
<dbReference type="Pfam" id="PF00126">
    <property type="entry name" value="HTH_1"/>
    <property type="match status" value="1"/>
</dbReference>
<dbReference type="InterPro" id="IPR036390">
    <property type="entry name" value="WH_DNA-bd_sf"/>
</dbReference>
<name>A0ABU2L4I3_9ACTN</name>
<evidence type="ECO:0000313" key="6">
    <source>
        <dbReference type="EMBL" id="MDT0306469.1"/>
    </source>
</evidence>
<dbReference type="EMBL" id="JAVREN010000006">
    <property type="protein sequence ID" value="MDT0306469.1"/>
    <property type="molecule type" value="Genomic_DNA"/>
</dbReference>
<proteinExistence type="inferred from homology"/>
<keyword evidence="7" id="KW-1185">Reference proteome</keyword>
<dbReference type="Gene3D" id="3.40.190.10">
    <property type="entry name" value="Periplasmic binding protein-like II"/>
    <property type="match status" value="2"/>
</dbReference>
<dbReference type="InterPro" id="IPR036388">
    <property type="entry name" value="WH-like_DNA-bd_sf"/>
</dbReference>
<evidence type="ECO:0000256" key="4">
    <source>
        <dbReference type="ARBA" id="ARBA00023163"/>
    </source>
</evidence>
<evidence type="ECO:0000256" key="1">
    <source>
        <dbReference type="ARBA" id="ARBA00009437"/>
    </source>
</evidence>
<comment type="caution">
    <text evidence="6">The sequence shown here is derived from an EMBL/GenBank/DDBJ whole genome shotgun (WGS) entry which is preliminary data.</text>
</comment>
<dbReference type="SUPFAM" id="SSF46785">
    <property type="entry name" value="Winged helix' DNA-binding domain"/>
    <property type="match status" value="1"/>
</dbReference>
<keyword evidence="3" id="KW-0238">DNA-binding</keyword>
<sequence>MIDLNLLRTFVAVHQAGSFTAAGQVLGLSQPTVTAQIRTLERRLGRELFERLPRGVAPSPYADELAARLAPPLDALTAAAGEGAGTGAARPGPVHLAGPAEVMAARVLPELAPLVEGGVRLRVTLGLTEPLLAELRAGRHDLVIASTRPRGRTLESVPLLDEEFVLVAAPAWARRIGAPGRVEAEGPAALEPVPLITYAEDLPIARRYWRYVFGQRLTRQAAVTVPDLRGVLAAVVAGAGFSVLPRYLCLSGLASGALVPLHVPEDAPLNTGFLVQRPGVPANPHVLLVRDHLLRAGRTW</sequence>
<dbReference type="PROSITE" id="PS50931">
    <property type="entry name" value="HTH_LYSR"/>
    <property type="match status" value="1"/>
</dbReference>